<dbReference type="Proteomes" id="UP001454036">
    <property type="component" value="Unassembled WGS sequence"/>
</dbReference>
<keyword evidence="3" id="KW-0540">Nuclease</keyword>
<evidence type="ECO:0000256" key="7">
    <source>
        <dbReference type="SAM" id="SignalP"/>
    </source>
</evidence>
<dbReference type="SUPFAM" id="SSF56672">
    <property type="entry name" value="DNA/RNA polymerases"/>
    <property type="match status" value="1"/>
</dbReference>
<organism evidence="9 10">
    <name type="scientific">Lithospermum erythrorhizon</name>
    <name type="common">Purple gromwell</name>
    <name type="synonym">Lithospermum officinale var. erythrorhizon</name>
    <dbReference type="NCBI Taxonomy" id="34254"/>
    <lineage>
        <taxon>Eukaryota</taxon>
        <taxon>Viridiplantae</taxon>
        <taxon>Streptophyta</taxon>
        <taxon>Embryophyta</taxon>
        <taxon>Tracheophyta</taxon>
        <taxon>Spermatophyta</taxon>
        <taxon>Magnoliopsida</taxon>
        <taxon>eudicotyledons</taxon>
        <taxon>Gunneridae</taxon>
        <taxon>Pentapetalae</taxon>
        <taxon>asterids</taxon>
        <taxon>lamiids</taxon>
        <taxon>Boraginales</taxon>
        <taxon>Boraginaceae</taxon>
        <taxon>Boraginoideae</taxon>
        <taxon>Lithospermeae</taxon>
        <taxon>Lithospermum</taxon>
    </lineage>
</organism>
<evidence type="ECO:0000256" key="4">
    <source>
        <dbReference type="ARBA" id="ARBA00022759"/>
    </source>
</evidence>
<keyword evidence="10" id="KW-1185">Reference proteome</keyword>
<sequence length="113" mass="13069">MPFSYILHQWVKYTWVVLAEGVLSSVLGWEVEGMQNPIYYVSHVLHGSEGNYPIIDKFAFTLVISTRKLKSYFEAHPIKVITDQPLKRILTSRTLSGQMTTWTIELCEILDHL</sequence>
<dbReference type="GO" id="GO:0003964">
    <property type="term" value="F:RNA-directed DNA polymerase activity"/>
    <property type="evidence" value="ECO:0007669"/>
    <property type="project" value="UniProtKB-KW"/>
</dbReference>
<accession>A0AAV3NSU4</accession>
<evidence type="ECO:0000256" key="3">
    <source>
        <dbReference type="ARBA" id="ARBA00022722"/>
    </source>
</evidence>
<dbReference type="PANTHER" id="PTHR48475:SF2">
    <property type="entry name" value="RIBONUCLEASE H"/>
    <property type="match status" value="1"/>
</dbReference>
<keyword evidence="6" id="KW-0695">RNA-directed DNA polymerase</keyword>
<protein>
    <recommendedName>
        <fullName evidence="8">Reverse transcriptase RNase H-like domain-containing protein</fullName>
    </recommendedName>
</protein>
<dbReference type="InterPro" id="IPR043502">
    <property type="entry name" value="DNA/RNA_pol_sf"/>
</dbReference>
<dbReference type="Pfam" id="PF17917">
    <property type="entry name" value="RT_RNaseH"/>
    <property type="match status" value="1"/>
</dbReference>
<comment type="caution">
    <text evidence="9">The sequence shown here is derived from an EMBL/GenBank/DDBJ whole genome shotgun (WGS) entry which is preliminary data.</text>
</comment>
<evidence type="ECO:0000313" key="10">
    <source>
        <dbReference type="Proteomes" id="UP001454036"/>
    </source>
</evidence>
<proteinExistence type="predicted"/>
<feature type="signal peptide" evidence="7">
    <location>
        <begin position="1"/>
        <end position="28"/>
    </location>
</feature>
<evidence type="ECO:0000256" key="6">
    <source>
        <dbReference type="ARBA" id="ARBA00022918"/>
    </source>
</evidence>
<evidence type="ECO:0000256" key="2">
    <source>
        <dbReference type="ARBA" id="ARBA00022695"/>
    </source>
</evidence>
<dbReference type="InterPro" id="IPR041373">
    <property type="entry name" value="RT_RNaseH"/>
</dbReference>
<keyword evidence="7" id="KW-0732">Signal</keyword>
<gene>
    <name evidence="9" type="ORF">LIER_35494</name>
</gene>
<feature type="domain" description="Reverse transcriptase RNase H-like" evidence="8">
    <location>
        <begin position="26"/>
        <end position="107"/>
    </location>
</feature>
<dbReference type="AlphaFoldDB" id="A0AAV3NSU4"/>
<dbReference type="GO" id="GO:0016787">
    <property type="term" value="F:hydrolase activity"/>
    <property type="evidence" value="ECO:0007669"/>
    <property type="project" value="UniProtKB-KW"/>
</dbReference>
<keyword evidence="1" id="KW-0808">Transferase</keyword>
<evidence type="ECO:0000256" key="5">
    <source>
        <dbReference type="ARBA" id="ARBA00022801"/>
    </source>
</evidence>
<evidence type="ECO:0000256" key="1">
    <source>
        <dbReference type="ARBA" id="ARBA00022679"/>
    </source>
</evidence>
<keyword evidence="4" id="KW-0255">Endonuclease</keyword>
<reference evidence="9 10" key="1">
    <citation type="submission" date="2024-01" db="EMBL/GenBank/DDBJ databases">
        <title>The complete chloroplast genome sequence of Lithospermum erythrorhizon: insights into the phylogenetic relationship among Boraginaceae species and the maternal lineages of purple gromwells.</title>
        <authorList>
            <person name="Okada T."/>
            <person name="Watanabe K."/>
        </authorList>
    </citation>
    <scope>NUCLEOTIDE SEQUENCE [LARGE SCALE GENOMIC DNA]</scope>
</reference>
<evidence type="ECO:0000313" key="9">
    <source>
        <dbReference type="EMBL" id="GAA0142003.1"/>
    </source>
</evidence>
<name>A0AAV3NSU4_LITER</name>
<feature type="chain" id="PRO_5043842313" description="Reverse transcriptase RNase H-like domain-containing protein" evidence="7">
    <location>
        <begin position="29"/>
        <end position="113"/>
    </location>
</feature>
<keyword evidence="2" id="KW-0548">Nucleotidyltransferase</keyword>
<keyword evidence="5" id="KW-0378">Hydrolase</keyword>
<dbReference type="PANTHER" id="PTHR48475">
    <property type="entry name" value="RIBONUCLEASE H"/>
    <property type="match status" value="1"/>
</dbReference>
<dbReference type="EMBL" id="BAABME010015594">
    <property type="protein sequence ID" value="GAA0142003.1"/>
    <property type="molecule type" value="Genomic_DNA"/>
</dbReference>
<dbReference type="GO" id="GO:0004519">
    <property type="term" value="F:endonuclease activity"/>
    <property type="evidence" value="ECO:0007669"/>
    <property type="project" value="UniProtKB-KW"/>
</dbReference>
<evidence type="ECO:0000259" key="8">
    <source>
        <dbReference type="Pfam" id="PF17917"/>
    </source>
</evidence>